<sequence>MTAADPSPPRSNESTPSPENNDVDTLALPPLRPKPRTLPPWIDSYEERYGQPLPGQGGILNRPPPRTVPAQHNSTPTEPRRVSKDGFVYEPDGLERRKDSKIKLRRILKRGDGTERGRKWDHLRTDEPVILHRHAHYTSNSPWSDFIHSSQWGHMPNEHSEVVDYQTLEKLQPNFNSPVNLPVTDDANHRRGGRRAALYKRLWQHVLRHPLIPLLFRSLVLVTSICALALAIRIFQLEGQRRSSQQELQNQILNSLRALHSSPSFSSEHGIDQDVSLKEISLIKQISRGSSERTQAIVAIVVDTIAIPYIGYMLWDEYTGRPLGLRPVTQKSGLVLMDVFFIVFKAASTALAFEVLVYHNSQDRFTDHYSQALAGFQLVGLIGWLTNFTVNVFRLVVKLGGGDDLENQRGR</sequence>
<dbReference type="GO" id="GO:0000324">
    <property type="term" value="C:fungal-type vacuole"/>
    <property type="evidence" value="ECO:0007669"/>
    <property type="project" value="TreeGrafter"/>
</dbReference>
<feature type="transmembrane region" description="Helical" evidence="2">
    <location>
        <begin position="335"/>
        <end position="357"/>
    </location>
</feature>
<proteinExistence type="predicted"/>
<dbReference type="Proteomes" id="UP000433876">
    <property type="component" value="Unassembled WGS sequence"/>
</dbReference>
<feature type="transmembrane region" description="Helical" evidence="2">
    <location>
        <begin position="369"/>
        <end position="390"/>
    </location>
</feature>
<evidence type="ECO:0000313" key="4">
    <source>
        <dbReference type="Proteomes" id="UP000433876"/>
    </source>
</evidence>
<gene>
    <name evidence="3" type="ORF">SMACR_07197</name>
</gene>
<protein>
    <submittedName>
        <fullName evidence="3">Uncharacterized protein</fullName>
    </submittedName>
</protein>
<evidence type="ECO:0000256" key="2">
    <source>
        <dbReference type="SAM" id="Phobius"/>
    </source>
</evidence>
<dbReference type="VEuPathDB" id="FungiDB:SMAC_07197"/>
<dbReference type="EMBL" id="NMPR01000070">
    <property type="protein sequence ID" value="KAA8631689.1"/>
    <property type="molecule type" value="Genomic_DNA"/>
</dbReference>
<feature type="region of interest" description="Disordered" evidence="1">
    <location>
        <begin position="1"/>
        <end position="85"/>
    </location>
</feature>
<feature type="compositionally biased region" description="Polar residues" evidence="1">
    <location>
        <begin position="10"/>
        <end position="20"/>
    </location>
</feature>
<reference evidence="3 4" key="1">
    <citation type="submission" date="2017-07" db="EMBL/GenBank/DDBJ databases">
        <title>Genome sequence of the Sordaria macrospora wild type strain R19027.</title>
        <authorList>
            <person name="Nowrousian M."/>
            <person name="Teichert I."/>
            <person name="Kueck U."/>
        </authorList>
    </citation>
    <scope>NUCLEOTIDE SEQUENCE [LARGE SCALE GENOMIC DNA]</scope>
    <source>
        <strain evidence="3 4">R19027</strain>
        <tissue evidence="3">Mycelium</tissue>
    </source>
</reference>
<keyword evidence="2" id="KW-0472">Membrane</keyword>
<dbReference type="AlphaFoldDB" id="A0A8S8ZQH5"/>
<keyword evidence="2" id="KW-1133">Transmembrane helix</keyword>
<organism evidence="3 4">
    <name type="scientific">Sordaria macrospora</name>
    <dbReference type="NCBI Taxonomy" id="5147"/>
    <lineage>
        <taxon>Eukaryota</taxon>
        <taxon>Fungi</taxon>
        <taxon>Dikarya</taxon>
        <taxon>Ascomycota</taxon>
        <taxon>Pezizomycotina</taxon>
        <taxon>Sordariomycetes</taxon>
        <taxon>Sordariomycetidae</taxon>
        <taxon>Sordariales</taxon>
        <taxon>Sordariaceae</taxon>
        <taxon>Sordaria</taxon>
    </lineage>
</organism>
<accession>A0A8S8ZQH5</accession>
<dbReference type="PANTHER" id="PTHR36819">
    <property type="entry name" value="REGULATOR OF PHOSPHOLIPASE D SRF1"/>
    <property type="match status" value="1"/>
</dbReference>
<feature type="transmembrane region" description="Helical" evidence="2">
    <location>
        <begin position="296"/>
        <end position="315"/>
    </location>
</feature>
<dbReference type="InterPro" id="IPR037737">
    <property type="entry name" value="Srf1"/>
</dbReference>
<feature type="transmembrane region" description="Helical" evidence="2">
    <location>
        <begin position="214"/>
        <end position="235"/>
    </location>
</feature>
<dbReference type="OMA" id="NDAICDR"/>
<dbReference type="GO" id="GO:0071944">
    <property type="term" value="C:cell periphery"/>
    <property type="evidence" value="ECO:0007669"/>
    <property type="project" value="TreeGrafter"/>
</dbReference>
<comment type="caution">
    <text evidence="3">The sequence shown here is derived from an EMBL/GenBank/DDBJ whole genome shotgun (WGS) entry which is preliminary data.</text>
</comment>
<keyword evidence="2" id="KW-0812">Transmembrane</keyword>
<dbReference type="PANTHER" id="PTHR36819:SF1">
    <property type="entry name" value="REGULATOR OF PHOSPHOLIPASE D SRF1"/>
    <property type="match status" value="1"/>
</dbReference>
<name>A0A8S8ZQH5_SORMA</name>
<evidence type="ECO:0000313" key="3">
    <source>
        <dbReference type="EMBL" id="KAA8631689.1"/>
    </source>
</evidence>
<evidence type="ECO:0000256" key="1">
    <source>
        <dbReference type="SAM" id="MobiDB-lite"/>
    </source>
</evidence>